<evidence type="ECO:0000313" key="2">
    <source>
        <dbReference type="EMBL" id="KAK3338328.1"/>
    </source>
</evidence>
<comment type="caution">
    <text evidence="2">The sequence shown here is derived from an EMBL/GenBank/DDBJ whole genome shotgun (WGS) entry which is preliminary data.</text>
</comment>
<dbReference type="Proteomes" id="UP001278500">
    <property type="component" value="Unassembled WGS sequence"/>
</dbReference>
<keyword evidence="3" id="KW-1185">Reference proteome</keyword>
<dbReference type="GO" id="GO:0008757">
    <property type="term" value="F:S-adenosylmethionine-dependent methyltransferase activity"/>
    <property type="evidence" value="ECO:0007669"/>
    <property type="project" value="UniProtKB-ARBA"/>
</dbReference>
<dbReference type="AlphaFoldDB" id="A0AAE0MNN0"/>
<proteinExistence type="predicted"/>
<dbReference type="GO" id="GO:0005829">
    <property type="term" value="C:cytosol"/>
    <property type="evidence" value="ECO:0007669"/>
    <property type="project" value="TreeGrafter"/>
</dbReference>
<accession>A0AAE0MNN0</accession>
<dbReference type="Gene3D" id="3.40.50.150">
    <property type="entry name" value="Vaccinia Virus protein VP39"/>
    <property type="match status" value="1"/>
</dbReference>
<dbReference type="GeneID" id="87867995"/>
<dbReference type="PANTHER" id="PTHR14614">
    <property type="entry name" value="HEPATOCELLULAR CARCINOMA-ASSOCIATED ANTIGEN"/>
    <property type="match status" value="1"/>
</dbReference>
<feature type="compositionally biased region" description="Low complexity" evidence="1">
    <location>
        <begin position="163"/>
        <end position="177"/>
    </location>
</feature>
<dbReference type="RefSeq" id="XP_062677779.1">
    <property type="nucleotide sequence ID" value="XM_062830841.1"/>
</dbReference>
<evidence type="ECO:0008006" key="4">
    <source>
        <dbReference type="Google" id="ProtNLM"/>
    </source>
</evidence>
<feature type="region of interest" description="Disordered" evidence="1">
    <location>
        <begin position="162"/>
        <end position="203"/>
    </location>
</feature>
<reference evidence="2" key="2">
    <citation type="submission" date="2023-06" db="EMBL/GenBank/DDBJ databases">
        <authorList>
            <consortium name="Lawrence Berkeley National Laboratory"/>
            <person name="Haridas S."/>
            <person name="Hensen N."/>
            <person name="Bonometti L."/>
            <person name="Westerberg I."/>
            <person name="Brannstrom I.O."/>
            <person name="Guillou S."/>
            <person name="Cros-Aarteil S."/>
            <person name="Calhoun S."/>
            <person name="Kuo A."/>
            <person name="Mondo S."/>
            <person name="Pangilinan J."/>
            <person name="Riley R."/>
            <person name="Labutti K."/>
            <person name="Andreopoulos B."/>
            <person name="Lipzen A."/>
            <person name="Chen C."/>
            <person name="Yanf M."/>
            <person name="Daum C."/>
            <person name="Ng V."/>
            <person name="Clum A."/>
            <person name="Steindorff A."/>
            <person name="Ohm R."/>
            <person name="Martin F."/>
            <person name="Silar P."/>
            <person name="Natvig D."/>
            <person name="Lalanne C."/>
            <person name="Gautier V."/>
            <person name="Ament-Velasquez S.L."/>
            <person name="Kruys A."/>
            <person name="Hutchinson M.I."/>
            <person name="Powell A.J."/>
            <person name="Barry K."/>
            <person name="Miller A.N."/>
            <person name="Grigoriev I.V."/>
            <person name="Debuchy R."/>
            <person name="Gladieux P."/>
            <person name="Thoren M.H."/>
            <person name="Johannesson H."/>
        </authorList>
    </citation>
    <scope>NUCLEOTIDE SEQUENCE</scope>
    <source>
        <strain evidence="2">CBS 560.94</strain>
    </source>
</reference>
<dbReference type="InterPro" id="IPR019410">
    <property type="entry name" value="Methyltransf_16"/>
</dbReference>
<dbReference type="GO" id="GO:0032991">
    <property type="term" value="C:protein-containing complex"/>
    <property type="evidence" value="ECO:0007669"/>
    <property type="project" value="TreeGrafter"/>
</dbReference>
<dbReference type="EMBL" id="JAUEPP010000008">
    <property type="protein sequence ID" value="KAK3338328.1"/>
    <property type="molecule type" value="Genomic_DNA"/>
</dbReference>
<reference evidence="2" key="1">
    <citation type="journal article" date="2023" name="Mol. Phylogenet. Evol.">
        <title>Genome-scale phylogeny and comparative genomics of the fungal order Sordariales.</title>
        <authorList>
            <person name="Hensen N."/>
            <person name="Bonometti L."/>
            <person name="Westerberg I."/>
            <person name="Brannstrom I.O."/>
            <person name="Guillou S."/>
            <person name="Cros-Aarteil S."/>
            <person name="Calhoun S."/>
            <person name="Haridas S."/>
            <person name="Kuo A."/>
            <person name="Mondo S."/>
            <person name="Pangilinan J."/>
            <person name="Riley R."/>
            <person name="LaButti K."/>
            <person name="Andreopoulos B."/>
            <person name="Lipzen A."/>
            <person name="Chen C."/>
            <person name="Yan M."/>
            <person name="Daum C."/>
            <person name="Ng V."/>
            <person name="Clum A."/>
            <person name="Steindorff A."/>
            <person name="Ohm R.A."/>
            <person name="Martin F."/>
            <person name="Silar P."/>
            <person name="Natvig D.O."/>
            <person name="Lalanne C."/>
            <person name="Gautier V."/>
            <person name="Ament-Velasquez S.L."/>
            <person name="Kruys A."/>
            <person name="Hutchinson M.I."/>
            <person name="Powell A.J."/>
            <person name="Barry K."/>
            <person name="Miller A.N."/>
            <person name="Grigoriev I.V."/>
            <person name="Debuchy R."/>
            <person name="Gladieux P."/>
            <person name="Hiltunen Thoren M."/>
            <person name="Johannesson H."/>
        </authorList>
    </citation>
    <scope>NUCLEOTIDE SEQUENCE</scope>
    <source>
        <strain evidence="2">CBS 560.94</strain>
    </source>
</reference>
<evidence type="ECO:0000313" key="3">
    <source>
        <dbReference type="Proteomes" id="UP001278500"/>
    </source>
</evidence>
<dbReference type="Pfam" id="PF10294">
    <property type="entry name" value="Methyltransf_16"/>
    <property type="match status" value="2"/>
</dbReference>
<feature type="compositionally biased region" description="Gly residues" evidence="1">
    <location>
        <begin position="192"/>
        <end position="203"/>
    </location>
</feature>
<evidence type="ECO:0000256" key="1">
    <source>
        <dbReference type="SAM" id="MobiDB-lite"/>
    </source>
</evidence>
<protein>
    <recommendedName>
        <fullName evidence="4">Diaminohydroxyphosphoribosylamino-pyrimidine deaminase</fullName>
    </recommendedName>
</protein>
<sequence>MERQQEGRCEKLESFLRLLGNEIKDSDDADEETYDLYAQDLPSSDLGIIDPKTTELQLTVAGRELTIHQSPGILSSARAGGTTGAVTWRITPLFATWISSASNPLTNHLNLLNNPSSTIIELGAGTSAIVGLLLAPRVGRYVLTDQGYVAKLVERNITENWASVSQQQQQQTSSGGSKSRKGGPSKQKDKSGGGGAEAGGPGPGERLVFRALDWETDTPTSSLAHPVSSSFDLVLACDCIYNEALVDPFVSTCVDICKLRRHSDTTVAAGDKKRPAAVVVVAQVLRDSDVFNAWIKRFVQDFRCWRVPDEMMIDELKSEGQGGSGGGGGTSGFVVHVGVLREGR</sequence>
<name>A0AAE0MNN0_9PEZI</name>
<gene>
    <name evidence="2" type="ORF">B0H65DRAFT_582157</name>
</gene>
<organism evidence="2 3">
    <name type="scientific">Neurospora tetraspora</name>
    <dbReference type="NCBI Taxonomy" id="94610"/>
    <lineage>
        <taxon>Eukaryota</taxon>
        <taxon>Fungi</taxon>
        <taxon>Dikarya</taxon>
        <taxon>Ascomycota</taxon>
        <taxon>Pezizomycotina</taxon>
        <taxon>Sordariomycetes</taxon>
        <taxon>Sordariomycetidae</taxon>
        <taxon>Sordariales</taxon>
        <taxon>Sordariaceae</taxon>
        <taxon>Neurospora</taxon>
    </lineage>
</organism>
<dbReference type="PANTHER" id="PTHR14614:SF109">
    <property type="entry name" value="RIBOSOMAL LYSINE N-METHYLTRANSFERASE 5"/>
    <property type="match status" value="1"/>
</dbReference>
<dbReference type="InterPro" id="IPR029063">
    <property type="entry name" value="SAM-dependent_MTases_sf"/>
</dbReference>